<proteinExistence type="predicted"/>
<evidence type="ECO:0000259" key="2">
    <source>
        <dbReference type="Pfam" id="PF01494"/>
    </source>
</evidence>
<dbReference type="GO" id="GO:0019622">
    <property type="term" value="P:3-(3-hydroxy)phenylpropionate catabolic process"/>
    <property type="evidence" value="ECO:0007669"/>
    <property type="project" value="TreeGrafter"/>
</dbReference>
<dbReference type="Gene3D" id="3.50.50.60">
    <property type="entry name" value="FAD/NAD(P)-binding domain"/>
    <property type="match status" value="1"/>
</dbReference>
<sequence>MEPSIYDVAVIGYGPTGATAANLLGQLGLKVVVIERDPDIYGRARAISTDEEVMRIWQSVGLAERLQQDMLPDRPISFVDADGRSFINLTIESHGTGHPPQQFLYQPAVDKVLREGVDRFPNVEVLLQHECLRVAPKGDAVELMLADLRADTFKRIQASYVIAAEGGSSPTRGQLGVGYSGRTYAERWIVIDTKVKRQWNGHDRLRFHCNPARPTVDCPTPLGHHRWEFPARAGEDDQKLVQHEEIWKVLNAQGITGDNVEILRAVVYCHHVRVADRWRVGRVFLAGDAAHAMPPWIGQGMSAGVRDAANLCWKLAAVLRGRAPDSLLDSYQDERKPHVTEVTRRAVFVGRIITEHHKIIAALRNGPDVR</sequence>
<dbReference type="EMBL" id="MVBN01000001">
    <property type="protein sequence ID" value="OOK84535.1"/>
    <property type="molecule type" value="Genomic_DNA"/>
</dbReference>
<dbReference type="GO" id="GO:0008688">
    <property type="term" value="F:3-(3-hydroxyphenyl)propionate hydroxylase activity"/>
    <property type="evidence" value="ECO:0007669"/>
    <property type="project" value="TreeGrafter"/>
</dbReference>
<dbReference type="Proteomes" id="UP000188532">
    <property type="component" value="Unassembled WGS sequence"/>
</dbReference>
<organism evidence="3 4">
    <name type="scientific">Mycobacterium kansasii</name>
    <dbReference type="NCBI Taxonomy" id="1768"/>
    <lineage>
        <taxon>Bacteria</taxon>
        <taxon>Bacillati</taxon>
        <taxon>Actinomycetota</taxon>
        <taxon>Actinomycetes</taxon>
        <taxon>Mycobacteriales</taxon>
        <taxon>Mycobacteriaceae</taxon>
        <taxon>Mycobacterium</taxon>
    </lineage>
</organism>
<evidence type="ECO:0000256" key="1">
    <source>
        <dbReference type="ARBA" id="ARBA00023002"/>
    </source>
</evidence>
<dbReference type="PANTHER" id="PTHR43476">
    <property type="entry name" value="3-(3-HYDROXY-PHENYL)PROPIONATE/3-HYDROXYCINNAMIC ACID HYDROXYLASE"/>
    <property type="match status" value="1"/>
</dbReference>
<feature type="domain" description="FAD-binding" evidence="2">
    <location>
        <begin position="6"/>
        <end position="346"/>
    </location>
</feature>
<protein>
    <submittedName>
        <fullName evidence="3">FAD binding domain protein</fullName>
    </submittedName>
</protein>
<evidence type="ECO:0000313" key="3">
    <source>
        <dbReference type="EMBL" id="OOK84535.1"/>
    </source>
</evidence>
<dbReference type="InterPro" id="IPR050631">
    <property type="entry name" value="PheA/TfdB_FAD_monoxygenase"/>
</dbReference>
<dbReference type="GO" id="GO:0071949">
    <property type="term" value="F:FAD binding"/>
    <property type="evidence" value="ECO:0007669"/>
    <property type="project" value="InterPro"/>
</dbReference>
<dbReference type="PRINTS" id="PR00420">
    <property type="entry name" value="RNGMNOXGNASE"/>
</dbReference>
<dbReference type="NCBIfam" id="NF004829">
    <property type="entry name" value="PRK06183.1-3"/>
    <property type="match status" value="1"/>
</dbReference>
<keyword evidence="1" id="KW-0560">Oxidoreductase</keyword>
<reference evidence="3 4" key="1">
    <citation type="submission" date="2017-02" db="EMBL/GenBank/DDBJ databases">
        <title>Complete genome sequences of Mycobacterium kansasii strains isolated from rhesus macaques.</title>
        <authorList>
            <person name="Panda A."/>
            <person name="Nagaraj S."/>
            <person name="Zhao X."/>
            <person name="Tettelin H."/>
            <person name="Detolla L.J."/>
        </authorList>
    </citation>
    <scope>NUCLEOTIDE SEQUENCE [LARGE SCALE GENOMIC DNA]</scope>
    <source>
        <strain evidence="3 4">11-3469</strain>
    </source>
</reference>
<dbReference type="InterPro" id="IPR002938">
    <property type="entry name" value="FAD-bd"/>
</dbReference>
<name>A0A1V3XZB3_MYCKA</name>
<dbReference type="Gene3D" id="3.30.70.2450">
    <property type="match status" value="1"/>
</dbReference>
<evidence type="ECO:0000313" key="4">
    <source>
        <dbReference type="Proteomes" id="UP000188532"/>
    </source>
</evidence>
<dbReference type="InterPro" id="IPR036188">
    <property type="entry name" value="FAD/NAD-bd_sf"/>
</dbReference>
<dbReference type="AlphaFoldDB" id="A0A1V3XZB3"/>
<dbReference type="PANTHER" id="PTHR43476:SF3">
    <property type="entry name" value="FAD-BINDING MONOOXYGENASE"/>
    <property type="match status" value="1"/>
</dbReference>
<dbReference type="SUPFAM" id="SSF51905">
    <property type="entry name" value="FAD/NAD(P)-binding domain"/>
    <property type="match status" value="1"/>
</dbReference>
<dbReference type="STRING" id="1768.B1T50_22385"/>
<accession>A0A1V3XZB3</accession>
<dbReference type="Pfam" id="PF01494">
    <property type="entry name" value="FAD_binding_3"/>
    <property type="match status" value="1"/>
</dbReference>
<gene>
    <name evidence="3" type="ORF">BZL29_0734</name>
</gene>
<comment type="caution">
    <text evidence="3">The sequence shown here is derived from an EMBL/GenBank/DDBJ whole genome shotgun (WGS) entry which is preliminary data.</text>
</comment>